<dbReference type="EMBL" id="UZAF01016197">
    <property type="protein sequence ID" value="VDO22926.1"/>
    <property type="molecule type" value="Genomic_DNA"/>
</dbReference>
<accession>A0A0N4W3C9</accession>
<feature type="compositionally biased region" description="Polar residues" evidence="1">
    <location>
        <begin position="1"/>
        <end position="11"/>
    </location>
</feature>
<evidence type="ECO:0000313" key="4">
    <source>
        <dbReference type="WBParaSite" id="HPLM_0000431301-mRNA-1"/>
    </source>
</evidence>
<feature type="compositionally biased region" description="Basic and acidic residues" evidence="1">
    <location>
        <begin position="51"/>
        <end position="67"/>
    </location>
</feature>
<reference evidence="4" key="1">
    <citation type="submission" date="2017-02" db="UniProtKB">
        <authorList>
            <consortium name="WormBaseParasite"/>
        </authorList>
    </citation>
    <scope>IDENTIFICATION</scope>
</reference>
<dbReference type="WBParaSite" id="HPLM_0000431301-mRNA-1">
    <property type="protein sequence ID" value="HPLM_0000431301-mRNA-1"/>
    <property type="gene ID" value="HPLM_0000431301"/>
</dbReference>
<proteinExistence type="predicted"/>
<dbReference type="AlphaFoldDB" id="A0A0N4W3C9"/>
<reference evidence="2 3" key="2">
    <citation type="submission" date="2018-11" db="EMBL/GenBank/DDBJ databases">
        <authorList>
            <consortium name="Pathogen Informatics"/>
        </authorList>
    </citation>
    <scope>NUCLEOTIDE SEQUENCE [LARGE SCALE GENOMIC DNA]</scope>
    <source>
        <strain evidence="2 3">MHpl1</strain>
    </source>
</reference>
<feature type="compositionally biased region" description="Basic residues" evidence="1">
    <location>
        <begin position="30"/>
        <end position="50"/>
    </location>
</feature>
<evidence type="ECO:0000313" key="2">
    <source>
        <dbReference type="EMBL" id="VDO22926.1"/>
    </source>
</evidence>
<name>A0A0N4W3C9_HAEPC</name>
<organism evidence="4">
    <name type="scientific">Haemonchus placei</name>
    <name type="common">Barber's pole worm</name>
    <dbReference type="NCBI Taxonomy" id="6290"/>
    <lineage>
        <taxon>Eukaryota</taxon>
        <taxon>Metazoa</taxon>
        <taxon>Ecdysozoa</taxon>
        <taxon>Nematoda</taxon>
        <taxon>Chromadorea</taxon>
        <taxon>Rhabditida</taxon>
        <taxon>Rhabditina</taxon>
        <taxon>Rhabditomorpha</taxon>
        <taxon>Strongyloidea</taxon>
        <taxon>Trichostrongylidae</taxon>
        <taxon>Haemonchus</taxon>
    </lineage>
</organism>
<keyword evidence="3" id="KW-1185">Reference proteome</keyword>
<feature type="compositionally biased region" description="Basic and acidic residues" evidence="1">
    <location>
        <begin position="13"/>
        <end position="29"/>
    </location>
</feature>
<evidence type="ECO:0000256" key="1">
    <source>
        <dbReference type="SAM" id="MobiDB-lite"/>
    </source>
</evidence>
<sequence>MKMDSNPSTTKIVIEDKTQRSMSEKEVRSRSRSKSKSKSKSKSQRKKKRRDQVDIMKTDMTMPDEKG</sequence>
<gene>
    <name evidence="2" type="ORF">HPLM_LOCUS4305</name>
</gene>
<dbReference type="Proteomes" id="UP000268014">
    <property type="component" value="Unassembled WGS sequence"/>
</dbReference>
<feature type="region of interest" description="Disordered" evidence="1">
    <location>
        <begin position="1"/>
        <end position="67"/>
    </location>
</feature>
<protein>
    <submittedName>
        <fullName evidence="4">Ovule protein</fullName>
    </submittedName>
</protein>
<evidence type="ECO:0000313" key="3">
    <source>
        <dbReference type="Proteomes" id="UP000268014"/>
    </source>
</evidence>